<dbReference type="InterPro" id="IPR010930">
    <property type="entry name" value="Flg_bb/hook_C_dom"/>
</dbReference>
<keyword evidence="10" id="KW-0969">Cilium</keyword>
<dbReference type="PANTHER" id="PTHR30435:SF18">
    <property type="entry name" value="FLAGELLAR BASAL-BODY ROD PROTEIN FLGF"/>
    <property type="match status" value="1"/>
</dbReference>
<feature type="domain" description="Flagellar hook protein FlgE/F/G-like D1" evidence="9">
    <location>
        <begin position="77"/>
        <end position="139"/>
    </location>
</feature>
<dbReference type="OrthoDB" id="9804559at2"/>
<feature type="domain" description="Flagellar basal-body/hook protein C-terminal" evidence="8">
    <location>
        <begin position="199"/>
        <end position="242"/>
    </location>
</feature>
<dbReference type="Proteomes" id="UP000006139">
    <property type="component" value="Chromosome"/>
</dbReference>
<evidence type="ECO:0000256" key="3">
    <source>
        <dbReference type="ARBA" id="ARBA00023143"/>
    </source>
</evidence>
<comment type="subcellular location">
    <subcellularLocation>
        <location evidence="1 6">Bacterial flagellum basal body</location>
    </subcellularLocation>
</comment>
<dbReference type="HOGENOM" id="CLU_013687_1_0_6"/>
<proteinExistence type="inferred from homology"/>
<name>G2LPJ5_BUCUM</name>
<organism evidence="10 11">
    <name type="scientific">Buchnera aphidicola str. Ua</name>
    <name type="common">Uroleucon ambrosiae</name>
    <dbReference type="NCBI Taxonomy" id="1005057"/>
    <lineage>
        <taxon>Bacteria</taxon>
        <taxon>Pseudomonadati</taxon>
        <taxon>Pseudomonadota</taxon>
        <taxon>Gammaproteobacteria</taxon>
        <taxon>Enterobacterales</taxon>
        <taxon>Erwiniaceae</taxon>
        <taxon>Buchnera</taxon>
    </lineage>
</organism>
<keyword evidence="10" id="KW-0282">Flagellum</keyword>
<reference evidence="10 11" key="1">
    <citation type="journal article" date="2011" name="PLoS Genet.">
        <title>Sequence conservation and functional constraint on intergenic spacers in reduced genomes of the obligate symbiont buchnera.</title>
        <authorList>
            <person name="Degnan P.H."/>
            <person name="Ochman H."/>
            <person name="Moran N.A."/>
        </authorList>
    </citation>
    <scope>NUCLEOTIDE SEQUENCE [LARGE SCALE GENOMIC DNA]</scope>
    <source>
        <strain evidence="10 11">Ua</strain>
    </source>
</reference>
<evidence type="ECO:0000259" key="7">
    <source>
        <dbReference type="Pfam" id="PF00460"/>
    </source>
</evidence>
<comment type="similarity">
    <text evidence="2 6">Belongs to the flagella basal body rod proteins family.</text>
</comment>
<dbReference type="InterPro" id="IPR019776">
    <property type="entry name" value="Flagellar_basal_body_rod_CS"/>
</dbReference>
<evidence type="ECO:0000256" key="2">
    <source>
        <dbReference type="ARBA" id="ARBA00009677"/>
    </source>
</evidence>
<sequence>MDNSIYESMTAANQLLEKQNIISNNLANISTTGFKEKFIFAVHDKNINHNYQNTFREYYNLSSGRLNYTNRNLDLYIKDDGWLVVKDINGREGYTKNGHLNINANKKLTIQNNEVVGNNCHILVPSNSTLKILSNGVIKAIQNNNNHIIENTIGALKLVHLPINHLIHKENGLFYLKNDSKINKNNNIKHSNNIHVQYGMLEESNVNIVKNMIEMISNARQFEMQMKMISTCDQNSECANQLININN</sequence>
<dbReference type="STRING" id="1005057.BUAMB_320"/>
<dbReference type="InterPro" id="IPR001444">
    <property type="entry name" value="Flag_bb_rod_N"/>
</dbReference>
<dbReference type="eggNOG" id="COG4787">
    <property type="taxonomic scope" value="Bacteria"/>
</dbReference>
<gene>
    <name evidence="10" type="primary">flgF</name>
    <name evidence="10" type="ORF">BUAMB_320</name>
</gene>
<evidence type="ECO:0000259" key="8">
    <source>
        <dbReference type="Pfam" id="PF06429"/>
    </source>
</evidence>
<evidence type="ECO:0000256" key="5">
    <source>
        <dbReference type="ARBA" id="ARBA00040228"/>
    </source>
</evidence>
<dbReference type="Pfam" id="PF22692">
    <property type="entry name" value="LlgE_F_G_D1"/>
    <property type="match status" value="1"/>
</dbReference>
<dbReference type="NCBIfam" id="TIGR03506">
    <property type="entry name" value="FlgEFG_subfam"/>
    <property type="match status" value="1"/>
</dbReference>
<dbReference type="Pfam" id="PF06429">
    <property type="entry name" value="Flg_bbr_C"/>
    <property type="match status" value="1"/>
</dbReference>
<evidence type="ECO:0000313" key="10">
    <source>
        <dbReference type="EMBL" id="AEO08132.1"/>
    </source>
</evidence>
<evidence type="ECO:0000256" key="6">
    <source>
        <dbReference type="RuleBase" id="RU362116"/>
    </source>
</evidence>
<dbReference type="PANTHER" id="PTHR30435">
    <property type="entry name" value="FLAGELLAR PROTEIN"/>
    <property type="match status" value="1"/>
</dbReference>
<feature type="domain" description="Flagellar basal body rod protein N-terminal" evidence="7">
    <location>
        <begin position="6"/>
        <end position="35"/>
    </location>
</feature>
<dbReference type="InterPro" id="IPR053967">
    <property type="entry name" value="LlgE_F_G-like_D1"/>
</dbReference>
<keyword evidence="10" id="KW-0966">Cell projection</keyword>
<dbReference type="GO" id="GO:0071978">
    <property type="term" value="P:bacterial-type flagellum-dependent swarming motility"/>
    <property type="evidence" value="ECO:0007669"/>
    <property type="project" value="TreeGrafter"/>
</dbReference>
<dbReference type="RefSeq" id="WP_014500036.1">
    <property type="nucleotide sequence ID" value="NC_017259.1"/>
</dbReference>
<evidence type="ECO:0000256" key="1">
    <source>
        <dbReference type="ARBA" id="ARBA00004117"/>
    </source>
</evidence>
<evidence type="ECO:0000256" key="4">
    <source>
        <dbReference type="ARBA" id="ARBA00038560"/>
    </source>
</evidence>
<evidence type="ECO:0000313" key="11">
    <source>
        <dbReference type="Proteomes" id="UP000006139"/>
    </source>
</evidence>
<dbReference type="AlphaFoldDB" id="G2LPJ5"/>
<comment type="subunit">
    <text evidence="4 6">The basal body constitutes a major portion of the flagellar organelle and consists of five rings (E,L,P,S, and M) mounted on a central rod. The rod consists of about 26 subunits of FlgG in the distal portion, and FlgB, FlgC and FlgF are thought to build up the proximal portion of the rod with about 6 subunits each.</text>
</comment>
<dbReference type="PROSITE" id="PS00588">
    <property type="entry name" value="FLAGELLA_BB_ROD"/>
    <property type="match status" value="1"/>
</dbReference>
<dbReference type="SUPFAM" id="SSF117143">
    <property type="entry name" value="Flagellar hook protein flgE"/>
    <property type="match status" value="1"/>
</dbReference>
<dbReference type="GO" id="GO:0030694">
    <property type="term" value="C:bacterial-type flagellum basal body, rod"/>
    <property type="evidence" value="ECO:0007669"/>
    <property type="project" value="UniProtKB-UniRule"/>
</dbReference>
<dbReference type="EMBL" id="CP002648">
    <property type="protein sequence ID" value="AEO08132.1"/>
    <property type="molecule type" value="Genomic_DNA"/>
</dbReference>
<dbReference type="InterPro" id="IPR020013">
    <property type="entry name" value="Flagellar_FlgE/F/G"/>
</dbReference>
<dbReference type="Pfam" id="PF00460">
    <property type="entry name" value="Flg_bb_rod"/>
    <property type="match status" value="1"/>
</dbReference>
<accession>G2LPJ5</accession>
<dbReference type="NCBIfam" id="NF009281">
    <property type="entry name" value="PRK12641.1"/>
    <property type="match status" value="1"/>
</dbReference>
<dbReference type="KEGG" id="buh:BUAMB_320"/>
<keyword evidence="3 6" id="KW-0975">Bacterial flagellum</keyword>
<dbReference type="InterPro" id="IPR037925">
    <property type="entry name" value="FlgE/F/G-like"/>
</dbReference>
<protein>
    <recommendedName>
        <fullName evidence="5 6">Flagellar basal-body rod protein FlgF</fullName>
    </recommendedName>
</protein>
<dbReference type="PATRIC" id="fig|1005057.4.peg.306"/>
<evidence type="ECO:0000259" key="9">
    <source>
        <dbReference type="Pfam" id="PF22692"/>
    </source>
</evidence>